<evidence type="ECO:0000313" key="2">
    <source>
        <dbReference type="EMBL" id="MPM35523.1"/>
    </source>
</evidence>
<sequence>MNELHSMVGAEESSDIVFGYIADRQKRQEYTEYKAEQQEAMAKKSGDCKTAKIPLDNIEEMLAKQFGDKLKPRRFDNVKPPSVMDLRDLVGKPKKDKPAKPKLEQAKLEPKHLTAERLRKLVSDGKTEAEIMKMYNFNSRTYLIQVVGQIGCRGIFKRAKLNTGD</sequence>
<gene>
    <name evidence="2" type="ORF">SDC9_82116</name>
</gene>
<feature type="compositionally biased region" description="Basic and acidic residues" evidence="1">
    <location>
        <begin position="85"/>
        <end position="102"/>
    </location>
</feature>
<feature type="region of interest" description="Disordered" evidence="1">
    <location>
        <begin position="72"/>
        <end position="102"/>
    </location>
</feature>
<evidence type="ECO:0000256" key="1">
    <source>
        <dbReference type="SAM" id="MobiDB-lite"/>
    </source>
</evidence>
<proteinExistence type="predicted"/>
<accession>A0A644Z9X9</accession>
<reference evidence="2" key="1">
    <citation type="submission" date="2019-08" db="EMBL/GenBank/DDBJ databases">
        <authorList>
            <person name="Kucharzyk K."/>
            <person name="Murdoch R.W."/>
            <person name="Higgins S."/>
            <person name="Loffler F."/>
        </authorList>
    </citation>
    <scope>NUCLEOTIDE SEQUENCE</scope>
</reference>
<organism evidence="2">
    <name type="scientific">bioreactor metagenome</name>
    <dbReference type="NCBI Taxonomy" id="1076179"/>
    <lineage>
        <taxon>unclassified sequences</taxon>
        <taxon>metagenomes</taxon>
        <taxon>ecological metagenomes</taxon>
    </lineage>
</organism>
<name>A0A644Z9X9_9ZZZZ</name>
<dbReference type="AlphaFoldDB" id="A0A644Z9X9"/>
<dbReference type="EMBL" id="VSSQ01007314">
    <property type="protein sequence ID" value="MPM35523.1"/>
    <property type="molecule type" value="Genomic_DNA"/>
</dbReference>
<protein>
    <submittedName>
        <fullName evidence="2">Uncharacterized protein</fullName>
    </submittedName>
</protein>
<comment type="caution">
    <text evidence="2">The sequence shown here is derived from an EMBL/GenBank/DDBJ whole genome shotgun (WGS) entry which is preliminary data.</text>
</comment>